<gene>
    <name evidence="1" type="ORF">M011DRAFT_166226</name>
</gene>
<dbReference type="AlphaFoldDB" id="A0A6A6V4L5"/>
<accession>A0A6A6V4L5</accession>
<evidence type="ECO:0000313" key="2">
    <source>
        <dbReference type="Proteomes" id="UP000799440"/>
    </source>
</evidence>
<organism evidence="1 2">
    <name type="scientific">Sporormia fimetaria CBS 119925</name>
    <dbReference type="NCBI Taxonomy" id="1340428"/>
    <lineage>
        <taxon>Eukaryota</taxon>
        <taxon>Fungi</taxon>
        <taxon>Dikarya</taxon>
        <taxon>Ascomycota</taxon>
        <taxon>Pezizomycotina</taxon>
        <taxon>Dothideomycetes</taxon>
        <taxon>Pleosporomycetidae</taxon>
        <taxon>Pleosporales</taxon>
        <taxon>Sporormiaceae</taxon>
        <taxon>Sporormia</taxon>
    </lineage>
</organism>
<name>A0A6A6V4L5_9PLEO</name>
<proteinExistence type="predicted"/>
<protein>
    <submittedName>
        <fullName evidence="1">Uncharacterized protein</fullName>
    </submittedName>
</protein>
<evidence type="ECO:0000313" key="1">
    <source>
        <dbReference type="EMBL" id="KAF2744480.1"/>
    </source>
</evidence>
<dbReference type="EMBL" id="MU006588">
    <property type="protein sequence ID" value="KAF2744480.1"/>
    <property type="molecule type" value="Genomic_DNA"/>
</dbReference>
<dbReference type="Proteomes" id="UP000799440">
    <property type="component" value="Unassembled WGS sequence"/>
</dbReference>
<reference evidence="1" key="1">
    <citation type="journal article" date="2020" name="Stud. Mycol.">
        <title>101 Dothideomycetes genomes: a test case for predicting lifestyles and emergence of pathogens.</title>
        <authorList>
            <person name="Haridas S."/>
            <person name="Albert R."/>
            <person name="Binder M."/>
            <person name="Bloem J."/>
            <person name="Labutti K."/>
            <person name="Salamov A."/>
            <person name="Andreopoulos B."/>
            <person name="Baker S."/>
            <person name="Barry K."/>
            <person name="Bills G."/>
            <person name="Bluhm B."/>
            <person name="Cannon C."/>
            <person name="Castanera R."/>
            <person name="Culley D."/>
            <person name="Daum C."/>
            <person name="Ezra D."/>
            <person name="Gonzalez J."/>
            <person name="Henrissat B."/>
            <person name="Kuo A."/>
            <person name="Liang C."/>
            <person name="Lipzen A."/>
            <person name="Lutzoni F."/>
            <person name="Magnuson J."/>
            <person name="Mondo S."/>
            <person name="Nolan M."/>
            <person name="Ohm R."/>
            <person name="Pangilinan J."/>
            <person name="Park H.-J."/>
            <person name="Ramirez L."/>
            <person name="Alfaro M."/>
            <person name="Sun H."/>
            <person name="Tritt A."/>
            <person name="Yoshinaga Y."/>
            <person name="Zwiers L.-H."/>
            <person name="Turgeon B."/>
            <person name="Goodwin S."/>
            <person name="Spatafora J."/>
            <person name="Crous P."/>
            <person name="Grigoriev I."/>
        </authorList>
    </citation>
    <scope>NUCLEOTIDE SEQUENCE</scope>
    <source>
        <strain evidence="1">CBS 119925</strain>
    </source>
</reference>
<keyword evidence="2" id="KW-1185">Reference proteome</keyword>
<sequence>MSVRLVLAVEFSMRWLSSFVSHAHTCQQPRVREPGGVTSVVGRSKVETPEQIPETLVPNSYCVHKGYLALGASIAQCMAGRTGYAGSGRRHRGIVIFEAECRALSSTRGDVGVSSGFGRGVGIVLRVVGGCCSRDGRCPSLTESLCPGVEVDLPLPRLPWLWFG</sequence>